<keyword evidence="7 9" id="KW-0067">ATP-binding</keyword>
<accession>A0A7X0LTL3</accession>
<dbReference type="HAMAP" id="MF_00082">
    <property type="entry name" value="ArgB"/>
    <property type="match status" value="1"/>
</dbReference>
<proteinExistence type="inferred from homology"/>
<evidence type="ECO:0000313" key="12">
    <source>
        <dbReference type="Proteomes" id="UP000531594"/>
    </source>
</evidence>
<dbReference type="GO" id="GO:0005737">
    <property type="term" value="C:cytoplasm"/>
    <property type="evidence" value="ECO:0007669"/>
    <property type="project" value="UniProtKB-SubCell"/>
</dbReference>
<keyword evidence="2 9" id="KW-0055">Arginine biosynthesis</keyword>
<dbReference type="GO" id="GO:0005524">
    <property type="term" value="F:ATP binding"/>
    <property type="evidence" value="ECO:0007669"/>
    <property type="project" value="UniProtKB-UniRule"/>
</dbReference>
<gene>
    <name evidence="9" type="primary">argB</name>
    <name evidence="11" type="ORF">HNR53_000118</name>
</gene>
<dbReference type="AlphaFoldDB" id="A0A7X0LTL3"/>
<comment type="function">
    <text evidence="9">Catalyzes the ATP-dependent phosphorylation of N-acetyl-L-glutamate.</text>
</comment>
<dbReference type="InterPro" id="IPR037528">
    <property type="entry name" value="ArgB"/>
</dbReference>
<dbReference type="GO" id="GO:0003991">
    <property type="term" value="F:acetylglutamate kinase activity"/>
    <property type="evidence" value="ECO:0007669"/>
    <property type="project" value="UniProtKB-UniRule"/>
</dbReference>
<evidence type="ECO:0000256" key="8">
    <source>
        <dbReference type="ARBA" id="ARBA00048141"/>
    </source>
</evidence>
<dbReference type="SUPFAM" id="SSF53633">
    <property type="entry name" value="Carbamate kinase-like"/>
    <property type="match status" value="1"/>
</dbReference>
<evidence type="ECO:0000256" key="5">
    <source>
        <dbReference type="ARBA" id="ARBA00022741"/>
    </source>
</evidence>
<dbReference type="CDD" id="cd04238">
    <property type="entry name" value="AAK_NAGK-like"/>
    <property type="match status" value="1"/>
</dbReference>
<feature type="binding site" evidence="9">
    <location>
        <begin position="40"/>
        <end position="41"/>
    </location>
    <ligand>
        <name>substrate</name>
    </ligand>
</feature>
<evidence type="ECO:0000256" key="9">
    <source>
        <dbReference type="HAMAP-Rule" id="MF_00082"/>
    </source>
</evidence>
<feature type="site" description="Transition state stabilizer" evidence="9">
    <location>
        <position position="7"/>
    </location>
</feature>
<dbReference type="InterPro" id="IPR001048">
    <property type="entry name" value="Asp/Glu/Uridylate_kinase"/>
</dbReference>
<dbReference type="FunFam" id="3.40.1160.10:FF:000004">
    <property type="entry name" value="Acetylglutamate kinase"/>
    <property type="match status" value="1"/>
</dbReference>
<evidence type="ECO:0000256" key="3">
    <source>
        <dbReference type="ARBA" id="ARBA00022605"/>
    </source>
</evidence>
<comment type="subcellular location">
    <subcellularLocation>
        <location evidence="9">Cytoplasm</location>
    </subcellularLocation>
</comment>
<protein>
    <recommendedName>
        <fullName evidence="9">Acetylglutamate kinase</fullName>
        <ecNumber evidence="9">2.7.2.8</ecNumber>
    </recommendedName>
    <alternativeName>
        <fullName evidence="9">N-acetyl-L-glutamate 5-phosphotransferase</fullName>
    </alternativeName>
    <alternativeName>
        <fullName evidence="9">NAG kinase</fullName>
        <shortName evidence="9">NAGK</shortName>
    </alternativeName>
</protein>
<keyword evidence="6 9" id="KW-0418">Kinase</keyword>
<dbReference type="Proteomes" id="UP000531594">
    <property type="component" value="Unassembled WGS sequence"/>
</dbReference>
<dbReference type="InterPro" id="IPR036393">
    <property type="entry name" value="AceGlu_kinase-like_sf"/>
</dbReference>
<comment type="similarity">
    <text evidence="9">Belongs to the acetylglutamate kinase family. ArgB subfamily.</text>
</comment>
<dbReference type="EMBL" id="JACHGK010000001">
    <property type="protein sequence ID" value="MBB6443530.1"/>
    <property type="molecule type" value="Genomic_DNA"/>
</dbReference>
<evidence type="ECO:0000256" key="1">
    <source>
        <dbReference type="ARBA" id="ARBA00004828"/>
    </source>
</evidence>
<evidence type="ECO:0000313" key="11">
    <source>
        <dbReference type="EMBL" id="MBB6443530.1"/>
    </source>
</evidence>
<dbReference type="Pfam" id="PF00696">
    <property type="entry name" value="AA_kinase"/>
    <property type="match status" value="1"/>
</dbReference>
<comment type="catalytic activity">
    <reaction evidence="8 9">
        <text>N-acetyl-L-glutamate + ATP = N-acetyl-L-glutamyl 5-phosphate + ADP</text>
        <dbReference type="Rhea" id="RHEA:14629"/>
        <dbReference type="ChEBI" id="CHEBI:30616"/>
        <dbReference type="ChEBI" id="CHEBI:44337"/>
        <dbReference type="ChEBI" id="CHEBI:57936"/>
        <dbReference type="ChEBI" id="CHEBI:456216"/>
        <dbReference type="EC" id="2.7.2.8"/>
    </reaction>
</comment>
<evidence type="ECO:0000259" key="10">
    <source>
        <dbReference type="Pfam" id="PF00696"/>
    </source>
</evidence>
<evidence type="ECO:0000256" key="4">
    <source>
        <dbReference type="ARBA" id="ARBA00022679"/>
    </source>
</evidence>
<sequence>MKKILIKCGGSVLDELTPDFFNSLKELQASEYQLIFVHGGGPDINKMLSLYQVEPEFHNGLRKTTKETLEIVELVLSGQTNRKLVGKLTENGLHAVGLNGSDGGCLQGKLIDEAALGFVGEITAVNDKVISILMEEGFIPVITPIAVNEEGQKLNINADYAAAAVAGAVAAETCIFVTDVPGIMVNGEVVPQMTKAEVEVYLEDGTIYGGMIPKVTSALSALDKGLESVMIVSGKTSFFTGTEWKGTNIIGKEMKNNE</sequence>
<dbReference type="GO" id="GO:0042450">
    <property type="term" value="P:L-arginine biosynthetic process via ornithine"/>
    <property type="evidence" value="ECO:0007669"/>
    <property type="project" value="UniProtKB-UniRule"/>
</dbReference>
<dbReference type="UniPathway" id="UPA00068">
    <property type="reaction ID" value="UER00107"/>
</dbReference>
<keyword evidence="3 9" id="KW-0028">Amino-acid biosynthesis</keyword>
<dbReference type="EC" id="2.7.2.8" evidence="9"/>
<evidence type="ECO:0000256" key="6">
    <source>
        <dbReference type="ARBA" id="ARBA00022777"/>
    </source>
</evidence>
<feature type="binding site" evidence="9">
    <location>
        <position position="155"/>
    </location>
    <ligand>
        <name>substrate</name>
    </ligand>
</feature>
<evidence type="ECO:0000256" key="7">
    <source>
        <dbReference type="ARBA" id="ARBA00022840"/>
    </source>
</evidence>
<comment type="caution">
    <text evidence="11">The sequence shown here is derived from an EMBL/GenBank/DDBJ whole genome shotgun (WGS) entry which is preliminary data.</text>
</comment>
<dbReference type="NCBIfam" id="TIGR00761">
    <property type="entry name" value="argB"/>
    <property type="match status" value="1"/>
</dbReference>
<keyword evidence="5 9" id="KW-0547">Nucleotide-binding</keyword>
<dbReference type="RefSeq" id="WP_184521494.1">
    <property type="nucleotide sequence ID" value="NZ_JACHGK010000001.1"/>
</dbReference>
<feature type="domain" description="Aspartate/glutamate/uridylate kinase" evidence="10">
    <location>
        <begin position="2"/>
        <end position="233"/>
    </location>
</feature>
<keyword evidence="12" id="KW-1185">Reference proteome</keyword>
<comment type="pathway">
    <text evidence="1 9">Amino-acid biosynthesis; L-arginine biosynthesis; N(2)-acetyl-L-ornithine from L-glutamate: step 2/4.</text>
</comment>
<dbReference type="InterPro" id="IPR004662">
    <property type="entry name" value="AcgluKinase_fam"/>
</dbReference>
<keyword evidence="4 9" id="KW-0808">Transferase</keyword>
<feature type="binding site" evidence="9">
    <location>
        <position position="62"/>
    </location>
    <ligand>
        <name>substrate</name>
    </ligand>
</feature>
<evidence type="ECO:0000256" key="2">
    <source>
        <dbReference type="ARBA" id="ARBA00022571"/>
    </source>
</evidence>
<reference evidence="11 12" key="1">
    <citation type="submission" date="2020-08" db="EMBL/GenBank/DDBJ databases">
        <title>Genomic Encyclopedia of Type Strains, Phase IV (KMG-IV): sequencing the most valuable type-strain genomes for metagenomic binning, comparative biology and taxonomic classification.</title>
        <authorList>
            <person name="Goeker M."/>
        </authorList>
    </citation>
    <scope>NUCLEOTIDE SEQUENCE [LARGE SCALE GENOMIC DNA]</scope>
    <source>
        <strain evidence="11 12">DSM 5391</strain>
    </source>
</reference>
<name>A0A7X0LTL3_9BACI</name>
<dbReference type="PANTHER" id="PTHR23342:SF0">
    <property type="entry name" value="N-ACETYLGLUTAMATE SYNTHASE, MITOCHONDRIAL"/>
    <property type="match status" value="1"/>
</dbReference>
<organism evidence="11 12">
    <name type="scientific">Bacillus benzoevorans</name>
    <dbReference type="NCBI Taxonomy" id="1456"/>
    <lineage>
        <taxon>Bacteria</taxon>
        <taxon>Bacillati</taxon>
        <taxon>Bacillota</taxon>
        <taxon>Bacilli</taxon>
        <taxon>Bacillales</taxon>
        <taxon>Bacillaceae</taxon>
        <taxon>Bacillus</taxon>
    </lineage>
</organism>
<dbReference type="Gene3D" id="3.40.1160.10">
    <property type="entry name" value="Acetylglutamate kinase-like"/>
    <property type="match status" value="1"/>
</dbReference>
<keyword evidence="9" id="KW-0963">Cytoplasm</keyword>
<dbReference type="PIRSF" id="PIRSF000728">
    <property type="entry name" value="NAGK"/>
    <property type="match status" value="1"/>
</dbReference>
<feature type="site" description="Transition state stabilizer" evidence="9">
    <location>
        <position position="214"/>
    </location>
</feature>
<dbReference type="PANTHER" id="PTHR23342">
    <property type="entry name" value="N-ACETYLGLUTAMATE SYNTHASE"/>
    <property type="match status" value="1"/>
</dbReference>